<dbReference type="GO" id="GO:0070401">
    <property type="term" value="F:NADP+ binding"/>
    <property type="evidence" value="ECO:0007669"/>
    <property type="project" value="InterPro"/>
</dbReference>
<dbReference type="CDD" id="cd17895">
    <property type="entry name" value="AGPR_1_N"/>
    <property type="match status" value="1"/>
</dbReference>
<dbReference type="InterPro" id="IPR000534">
    <property type="entry name" value="Semialdehyde_DH_NAD-bd"/>
</dbReference>
<accession>A0A0L6Z530</accession>
<keyword evidence="4 7" id="KW-0560">Oxidoreductase</keyword>
<dbReference type="InterPro" id="IPR036291">
    <property type="entry name" value="NAD(P)-bd_dom_sf"/>
</dbReference>
<dbReference type="Gene3D" id="3.30.360.10">
    <property type="entry name" value="Dihydrodipicolinate Reductase, domain 2"/>
    <property type="match status" value="1"/>
</dbReference>
<feature type="domain" description="Semialdehyde dehydrogenase NAD-binding" evidence="5">
    <location>
        <begin position="2"/>
        <end position="60"/>
    </location>
</feature>
<dbReference type="PATRIC" id="fig|1121318.3.peg.3524"/>
<name>A0A0L6Z530_9CLOT</name>
<evidence type="ECO:0000313" key="8">
    <source>
        <dbReference type="Proteomes" id="UP000037043"/>
    </source>
</evidence>
<protein>
    <submittedName>
        <fullName evidence="7">N-acetyl-gamma-glutamyl-phosphate reductase</fullName>
        <ecNumber evidence="7">1.2.1.38</ecNumber>
    </submittedName>
</protein>
<dbReference type="InterPro" id="IPR000706">
    <property type="entry name" value="AGPR_type-1"/>
</dbReference>
<dbReference type="InterPro" id="IPR050085">
    <property type="entry name" value="AGPR"/>
</dbReference>
<dbReference type="GO" id="GO:0051287">
    <property type="term" value="F:NAD binding"/>
    <property type="evidence" value="ECO:0007669"/>
    <property type="project" value="InterPro"/>
</dbReference>
<dbReference type="CDD" id="cd23934">
    <property type="entry name" value="AGPR_1_C"/>
    <property type="match status" value="1"/>
</dbReference>
<dbReference type="PANTHER" id="PTHR32338:SF10">
    <property type="entry name" value="N-ACETYL-GAMMA-GLUTAMYL-PHOSPHATE REDUCTASE, CHLOROPLASTIC-RELATED"/>
    <property type="match status" value="1"/>
</dbReference>
<dbReference type="PANTHER" id="PTHR32338">
    <property type="entry name" value="N-ACETYL-GAMMA-GLUTAMYL-PHOSPHATE REDUCTASE, CHLOROPLASTIC-RELATED-RELATED"/>
    <property type="match status" value="1"/>
</dbReference>
<dbReference type="GO" id="GO:0003942">
    <property type="term" value="F:N-acetyl-gamma-glutamyl-phosphate reductase activity"/>
    <property type="evidence" value="ECO:0007669"/>
    <property type="project" value="UniProtKB-EC"/>
</dbReference>
<keyword evidence="8" id="KW-1185">Reference proteome</keyword>
<dbReference type="SUPFAM" id="SSF51735">
    <property type="entry name" value="NAD(P)-binding Rossmann-fold domains"/>
    <property type="match status" value="1"/>
</dbReference>
<evidence type="ECO:0000256" key="2">
    <source>
        <dbReference type="ARBA" id="ARBA00022605"/>
    </source>
</evidence>
<dbReference type="Pfam" id="PF22698">
    <property type="entry name" value="Semialdhyde_dhC_1"/>
    <property type="match status" value="1"/>
</dbReference>
<comment type="caution">
    <text evidence="7">The sequence shown here is derived from an EMBL/GenBank/DDBJ whole genome shotgun (WGS) entry which is preliminary data.</text>
</comment>
<evidence type="ECO:0000256" key="4">
    <source>
        <dbReference type="ARBA" id="ARBA00023002"/>
    </source>
</evidence>
<dbReference type="Pfam" id="PF01118">
    <property type="entry name" value="Semialdhyde_dh"/>
    <property type="match status" value="1"/>
</dbReference>
<evidence type="ECO:0000259" key="5">
    <source>
        <dbReference type="Pfam" id="PF01118"/>
    </source>
</evidence>
<gene>
    <name evidence="7" type="primary">argC_2</name>
    <name evidence="7" type="ORF">CLHOM_35250</name>
</gene>
<keyword evidence="1" id="KW-0055">Arginine biosynthesis</keyword>
<proteinExistence type="predicted"/>
<evidence type="ECO:0000256" key="1">
    <source>
        <dbReference type="ARBA" id="ARBA00022571"/>
    </source>
</evidence>
<dbReference type="InterPro" id="IPR058924">
    <property type="entry name" value="AGPR_dimerisation_dom"/>
</dbReference>
<evidence type="ECO:0000313" key="7">
    <source>
        <dbReference type="EMBL" id="KOA18074.1"/>
    </source>
</evidence>
<dbReference type="STRING" id="36844.SAMN04488501_1146"/>
<dbReference type="AlphaFoldDB" id="A0A0L6Z530"/>
<reference evidence="8" key="1">
    <citation type="submission" date="2015-08" db="EMBL/GenBank/DDBJ databases">
        <title>Genome sequence of the strict anaerobe Clostridium homopropionicum LuHBu1 (DSM 5847T).</title>
        <authorList>
            <person name="Poehlein A."/>
            <person name="Beck M."/>
            <person name="Schiel-Bengelsdorf B."/>
            <person name="Bengelsdorf F.R."/>
            <person name="Daniel R."/>
            <person name="Duerre P."/>
        </authorList>
    </citation>
    <scope>NUCLEOTIDE SEQUENCE [LARGE SCALE GENOMIC DNA]</scope>
    <source>
        <strain evidence="8">DSM 5847</strain>
    </source>
</reference>
<organism evidence="7 8">
    <name type="scientific">Clostridium homopropionicum DSM 5847</name>
    <dbReference type="NCBI Taxonomy" id="1121318"/>
    <lineage>
        <taxon>Bacteria</taxon>
        <taxon>Bacillati</taxon>
        <taxon>Bacillota</taxon>
        <taxon>Clostridia</taxon>
        <taxon>Eubacteriales</taxon>
        <taxon>Clostridiaceae</taxon>
        <taxon>Clostridium</taxon>
    </lineage>
</organism>
<dbReference type="EC" id="1.2.1.38" evidence="7"/>
<dbReference type="EMBL" id="LHUR01000047">
    <property type="protein sequence ID" value="KOA18074.1"/>
    <property type="molecule type" value="Genomic_DNA"/>
</dbReference>
<sequence>MNITKELLEKGSKVIDLGADFRLKDRHDWETIYGMKHSCWDISKGAVYGITELHREELRKSNLIANPGCYSSASILGLAPLIKEDLIDNEKIVIDGLSGTAGAGSELDIAIHHPEISNNLVPYNVVNHRHTYEIEQELGIIGDSKVIVHFTTTYVPITRGILAICHCFPKTKVSRTELLDLYKEYYKDEYFIKIIDIPKEENASWQYVPYPWVNSVSGTNYCHIGLDIDEKRNRIVVFSVLDSIGKGGAHAAVQNMNLMFGLEETLGLKRYGLHPY</sequence>
<dbReference type="NCBIfam" id="TIGR01850">
    <property type="entry name" value="argC"/>
    <property type="match status" value="1"/>
</dbReference>
<evidence type="ECO:0000256" key="3">
    <source>
        <dbReference type="ARBA" id="ARBA00022857"/>
    </source>
</evidence>
<dbReference type="Proteomes" id="UP000037043">
    <property type="component" value="Unassembled WGS sequence"/>
</dbReference>
<dbReference type="GO" id="GO:0006526">
    <property type="term" value="P:L-arginine biosynthetic process"/>
    <property type="evidence" value="ECO:0007669"/>
    <property type="project" value="UniProtKB-KW"/>
</dbReference>
<feature type="domain" description="N-acetyl-gamma-glutamyl-phosphate reductase dimerisation" evidence="6">
    <location>
        <begin position="69"/>
        <end position="242"/>
    </location>
</feature>
<dbReference type="SUPFAM" id="SSF55347">
    <property type="entry name" value="Glyceraldehyde-3-phosphate dehydrogenase-like, C-terminal domain"/>
    <property type="match status" value="1"/>
</dbReference>
<keyword evidence="3" id="KW-0521">NADP</keyword>
<evidence type="ECO:0000259" key="6">
    <source>
        <dbReference type="Pfam" id="PF22698"/>
    </source>
</evidence>
<keyword evidence="2" id="KW-0028">Amino-acid biosynthesis</keyword>